<keyword evidence="10" id="KW-1185">Reference proteome</keyword>
<accession>Q240Q4</accession>
<dbReference type="OrthoDB" id="9995434at2759"/>
<dbReference type="InterPro" id="IPR050422">
    <property type="entry name" value="X-Pro_aminopeptidase_P"/>
</dbReference>
<evidence type="ECO:0000259" key="8">
    <source>
        <dbReference type="Pfam" id="PF16188"/>
    </source>
</evidence>
<keyword evidence="9" id="KW-0645">Protease</keyword>
<dbReference type="STRING" id="312017.Q240Q4"/>
<dbReference type="FunCoup" id="Q240Q4">
    <property type="interactions" value="47"/>
</dbReference>
<feature type="domain" description="Peptidase M24 C-terminal" evidence="8">
    <location>
        <begin position="565"/>
        <end position="628"/>
    </location>
</feature>
<keyword evidence="5" id="KW-0464">Manganese</keyword>
<dbReference type="FunFam" id="3.40.350.10:FF:000003">
    <property type="entry name" value="Xaa-pro aminopeptidase P"/>
    <property type="match status" value="1"/>
</dbReference>
<dbReference type="InterPro" id="IPR033740">
    <property type="entry name" value="Pept_M24B"/>
</dbReference>
<dbReference type="InterPro" id="IPR029149">
    <property type="entry name" value="Creatin/AminoP/Spt16_N"/>
</dbReference>
<feature type="domain" description="Peptidase M24" evidence="6">
    <location>
        <begin position="352"/>
        <end position="559"/>
    </location>
</feature>
<dbReference type="CDD" id="cd01085">
    <property type="entry name" value="APP"/>
    <property type="match status" value="1"/>
</dbReference>
<evidence type="ECO:0000259" key="6">
    <source>
        <dbReference type="Pfam" id="PF00557"/>
    </source>
</evidence>
<protein>
    <submittedName>
        <fullName evidence="9">Xaa-pro aminopeptidase, putative</fullName>
    </submittedName>
</protein>
<feature type="domain" description="Creatinase N-terminal" evidence="7">
    <location>
        <begin position="38"/>
        <end position="167"/>
    </location>
</feature>
<dbReference type="HOGENOM" id="CLU_011781_2_1_1"/>
<dbReference type="Pfam" id="PF00557">
    <property type="entry name" value="Peptidase_M24"/>
    <property type="match status" value="1"/>
</dbReference>
<dbReference type="EMBL" id="GG662540">
    <property type="protein sequence ID" value="EAS02360.3"/>
    <property type="molecule type" value="Genomic_DNA"/>
</dbReference>
<dbReference type="GeneID" id="7831671"/>
<dbReference type="Gene3D" id="3.90.230.10">
    <property type="entry name" value="Creatinase/methionine aminopeptidase superfamily"/>
    <property type="match status" value="1"/>
</dbReference>
<dbReference type="eggNOG" id="KOG2413">
    <property type="taxonomic scope" value="Eukaryota"/>
</dbReference>
<dbReference type="Gene3D" id="3.40.350.10">
    <property type="entry name" value="Creatinase/prolidase N-terminal domain"/>
    <property type="match status" value="2"/>
</dbReference>
<keyword evidence="9" id="KW-0031">Aminopeptidase</keyword>
<organism evidence="9 10">
    <name type="scientific">Tetrahymena thermophila (strain SB210)</name>
    <dbReference type="NCBI Taxonomy" id="312017"/>
    <lineage>
        <taxon>Eukaryota</taxon>
        <taxon>Sar</taxon>
        <taxon>Alveolata</taxon>
        <taxon>Ciliophora</taxon>
        <taxon>Intramacronucleata</taxon>
        <taxon>Oligohymenophorea</taxon>
        <taxon>Hymenostomatida</taxon>
        <taxon>Tetrahymenina</taxon>
        <taxon>Tetrahymenidae</taxon>
        <taxon>Tetrahymena</taxon>
    </lineage>
</organism>
<proteinExistence type="inferred from homology"/>
<sequence length="629" mass="70848">MIQLLYQTLNKSFLQKKKINQATYFSFCSTIMSQKLVQIRSLMAQHGLKAYLVPHDDQHSSEYIASSDERLAFISGFKGSAGLALISDTHAYLYTDSRYWIAASKQLEEGWELKKTGLGFKTWFAEAAEQQAGHKIGFDPLLIQADAVENRTKYFQQHNIQFVSVSENLVDAVWTDKPADSLDKIFRHEDKYVGQTAAEKIAVIGKELKNLGANYTLSAKLDEIAWILNLRGSDISFNPVFKAYLILHYCFQTNTNKGTLYINDQKVPEDIRQYLETIHIQIRPYTQIFTDVTTIDQKIAIHKGEVNYKILSSIPPQFVVEQTGTAIINRLKGVKTATQIQGFKTCNIRDGASLVSYLAWLEHELVVKKSTQWTEYTASQVLDNKRRANELNVGLSFDTISSTGPNGAVVHYRAEEATALTLNTNQIYLVDSGAQYHDGTTDTTRTVHFGTPTDEEKDAYTRVLLGNLDIQRVQWPASSRIGGSDIDALARKYLWQKGLDYGHGTGHGVGHFLNVHEGPHGISKFRSEPLVEGMIVTDEPGYYKEGHFGIRIEDDLVVVKKPTEGFLGFENLTLVPYDRNLIDLSLLTQADKDYINAYHQKVRSLLAPLLESQNDQIGLAYLNKKTAEL</sequence>
<evidence type="ECO:0000256" key="2">
    <source>
        <dbReference type="ARBA" id="ARBA00008766"/>
    </source>
</evidence>
<dbReference type="Pfam" id="PF01321">
    <property type="entry name" value="Creatinase_N"/>
    <property type="match status" value="1"/>
</dbReference>
<dbReference type="GO" id="GO:0005737">
    <property type="term" value="C:cytoplasm"/>
    <property type="evidence" value="ECO:0007669"/>
    <property type="project" value="UniProtKB-ARBA"/>
</dbReference>
<dbReference type="SUPFAM" id="SSF53092">
    <property type="entry name" value="Creatinase/prolidase N-terminal domain"/>
    <property type="match status" value="1"/>
</dbReference>
<evidence type="ECO:0000256" key="4">
    <source>
        <dbReference type="ARBA" id="ARBA00022801"/>
    </source>
</evidence>
<gene>
    <name evidence="9" type="ORF">TTHERM_00624780</name>
</gene>
<dbReference type="InterPro" id="IPR000587">
    <property type="entry name" value="Creatinase_N"/>
</dbReference>
<dbReference type="Pfam" id="PF16188">
    <property type="entry name" value="Peptidase_M24_C"/>
    <property type="match status" value="1"/>
</dbReference>
<dbReference type="PANTHER" id="PTHR43763">
    <property type="entry name" value="XAA-PRO AMINOPEPTIDASE 1"/>
    <property type="match status" value="1"/>
</dbReference>
<dbReference type="Pfam" id="PF16189">
    <property type="entry name" value="Creatinase_N_2"/>
    <property type="match status" value="1"/>
</dbReference>
<dbReference type="InterPro" id="IPR032416">
    <property type="entry name" value="Peptidase_M24_C"/>
</dbReference>
<dbReference type="FunFam" id="3.90.230.10:FF:000007">
    <property type="entry name" value="Xaa-Pro aminopeptidase P"/>
    <property type="match status" value="1"/>
</dbReference>
<evidence type="ECO:0000256" key="1">
    <source>
        <dbReference type="ARBA" id="ARBA00001936"/>
    </source>
</evidence>
<dbReference type="GO" id="GO:0046872">
    <property type="term" value="F:metal ion binding"/>
    <property type="evidence" value="ECO:0007669"/>
    <property type="project" value="UniProtKB-KW"/>
</dbReference>
<evidence type="ECO:0000313" key="10">
    <source>
        <dbReference type="Proteomes" id="UP000009168"/>
    </source>
</evidence>
<dbReference type="SUPFAM" id="SSF55920">
    <property type="entry name" value="Creatinase/aminopeptidase"/>
    <property type="match status" value="1"/>
</dbReference>
<dbReference type="Proteomes" id="UP000009168">
    <property type="component" value="Unassembled WGS sequence"/>
</dbReference>
<comment type="similarity">
    <text evidence="2">Belongs to the peptidase M24B family.</text>
</comment>
<dbReference type="PANTHER" id="PTHR43763:SF6">
    <property type="entry name" value="XAA-PRO AMINOPEPTIDASE 1"/>
    <property type="match status" value="1"/>
</dbReference>
<dbReference type="InterPro" id="IPR036005">
    <property type="entry name" value="Creatinase/aminopeptidase-like"/>
</dbReference>
<comment type="cofactor">
    <cofactor evidence="1">
        <name>Mn(2+)</name>
        <dbReference type="ChEBI" id="CHEBI:29035"/>
    </cofactor>
</comment>
<evidence type="ECO:0000256" key="3">
    <source>
        <dbReference type="ARBA" id="ARBA00022723"/>
    </source>
</evidence>
<dbReference type="GO" id="GO:0070006">
    <property type="term" value="F:metalloaminopeptidase activity"/>
    <property type="evidence" value="ECO:0007669"/>
    <property type="project" value="InterPro"/>
</dbReference>
<evidence type="ECO:0000256" key="5">
    <source>
        <dbReference type="ARBA" id="ARBA00023211"/>
    </source>
</evidence>
<evidence type="ECO:0000313" key="9">
    <source>
        <dbReference type="EMBL" id="EAS02360.3"/>
    </source>
</evidence>
<dbReference type="InParanoid" id="Q240Q4"/>
<dbReference type="AlphaFoldDB" id="Q240Q4"/>
<evidence type="ECO:0000259" key="7">
    <source>
        <dbReference type="Pfam" id="PF01321"/>
    </source>
</evidence>
<keyword evidence="3" id="KW-0479">Metal-binding</keyword>
<keyword evidence="4" id="KW-0378">Hydrolase</keyword>
<name>Q240Q4_TETTS</name>
<dbReference type="RefSeq" id="XP_001022605.3">
    <property type="nucleotide sequence ID" value="XM_001022605.3"/>
</dbReference>
<reference evidence="10" key="1">
    <citation type="journal article" date="2006" name="PLoS Biol.">
        <title>Macronuclear genome sequence of the ciliate Tetrahymena thermophila, a model eukaryote.</title>
        <authorList>
            <person name="Eisen J.A."/>
            <person name="Coyne R.S."/>
            <person name="Wu M."/>
            <person name="Wu D."/>
            <person name="Thiagarajan M."/>
            <person name="Wortman J.R."/>
            <person name="Badger J.H."/>
            <person name="Ren Q."/>
            <person name="Amedeo P."/>
            <person name="Jones K.M."/>
            <person name="Tallon L.J."/>
            <person name="Delcher A.L."/>
            <person name="Salzberg S.L."/>
            <person name="Silva J.C."/>
            <person name="Haas B.J."/>
            <person name="Majoros W.H."/>
            <person name="Farzad M."/>
            <person name="Carlton J.M."/>
            <person name="Smith R.K. Jr."/>
            <person name="Garg J."/>
            <person name="Pearlman R.E."/>
            <person name="Karrer K.M."/>
            <person name="Sun L."/>
            <person name="Manning G."/>
            <person name="Elde N.C."/>
            <person name="Turkewitz A.P."/>
            <person name="Asai D.J."/>
            <person name="Wilkes D.E."/>
            <person name="Wang Y."/>
            <person name="Cai H."/>
            <person name="Collins K."/>
            <person name="Stewart B.A."/>
            <person name="Lee S.R."/>
            <person name="Wilamowska K."/>
            <person name="Weinberg Z."/>
            <person name="Ruzzo W.L."/>
            <person name="Wloga D."/>
            <person name="Gaertig J."/>
            <person name="Frankel J."/>
            <person name="Tsao C.-C."/>
            <person name="Gorovsky M.A."/>
            <person name="Keeling P.J."/>
            <person name="Waller R.F."/>
            <person name="Patron N.J."/>
            <person name="Cherry J.M."/>
            <person name="Stover N.A."/>
            <person name="Krieger C.J."/>
            <person name="del Toro C."/>
            <person name="Ryder H.F."/>
            <person name="Williamson S.C."/>
            <person name="Barbeau R.A."/>
            <person name="Hamilton E.P."/>
            <person name="Orias E."/>
        </authorList>
    </citation>
    <scope>NUCLEOTIDE SEQUENCE [LARGE SCALE GENOMIC DNA]</scope>
    <source>
        <strain evidence="10">SB210</strain>
    </source>
</reference>
<dbReference type="KEGG" id="tet:TTHERM_00624780"/>
<dbReference type="InterPro" id="IPR000994">
    <property type="entry name" value="Pept_M24"/>
</dbReference>